<dbReference type="SUPFAM" id="SSF56935">
    <property type="entry name" value="Porins"/>
    <property type="match status" value="1"/>
</dbReference>
<keyword evidence="1" id="KW-0812">Transmembrane</keyword>
<keyword evidence="1" id="KW-0472">Membrane</keyword>
<proteinExistence type="inferred from homology"/>
<reference evidence="3 4" key="1">
    <citation type="submission" date="2016-04" db="EMBL/GenBank/DDBJ databases">
        <authorList>
            <person name="Evans L.H."/>
            <person name="Alamgir A."/>
            <person name="Owens N."/>
            <person name="Weber N.D."/>
            <person name="Virtaneva K."/>
            <person name="Barbian K."/>
            <person name="Babar A."/>
            <person name="Rosenke K."/>
        </authorList>
    </citation>
    <scope>NUCLEOTIDE SEQUENCE [LARGE SCALE GENOMIC DNA]</scope>
    <source>
        <strain evidence="3 4">CCM 8644</strain>
    </source>
</reference>
<evidence type="ECO:0000259" key="2">
    <source>
        <dbReference type="Pfam" id="PF07715"/>
    </source>
</evidence>
<dbReference type="EMBL" id="LWHJ01000033">
    <property type="protein sequence ID" value="OAQ37888.1"/>
    <property type="molecule type" value="Genomic_DNA"/>
</dbReference>
<organism evidence="3 4">
    <name type="scientific">Pedobacter psychrophilus</name>
    <dbReference type="NCBI Taxonomy" id="1826909"/>
    <lineage>
        <taxon>Bacteria</taxon>
        <taxon>Pseudomonadati</taxon>
        <taxon>Bacteroidota</taxon>
        <taxon>Sphingobacteriia</taxon>
        <taxon>Sphingobacteriales</taxon>
        <taxon>Sphingobacteriaceae</taxon>
        <taxon>Pedobacter</taxon>
    </lineage>
</organism>
<comment type="caution">
    <text evidence="3">The sequence shown here is derived from an EMBL/GenBank/DDBJ whole genome shotgun (WGS) entry which is preliminary data.</text>
</comment>
<dbReference type="InterPro" id="IPR012910">
    <property type="entry name" value="Plug_dom"/>
</dbReference>
<evidence type="ECO:0000313" key="3">
    <source>
        <dbReference type="EMBL" id="OAQ37888.1"/>
    </source>
</evidence>
<accession>A0A179DA59</accession>
<dbReference type="Proteomes" id="UP000078459">
    <property type="component" value="Unassembled WGS sequence"/>
</dbReference>
<comment type="similarity">
    <text evidence="1">Belongs to the TonB-dependent receptor family.</text>
</comment>
<dbReference type="Gene3D" id="2.170.130.10">
    <property type="entry name" value="TonB-dependent receptor, plug domain"/>
    <property type="match status" value="1"/>
</dbReference>
<dbReference type="InterPro" id="IPR037066">
    <property type="entry name" value="Plug_dom_sf"/>
</dbReference>
<comment type="subcellular location">
    <subcellularLocation>
        <location evidence="1">Cell outer membrane</location>
        <topology evidence="1">Multi-pass membrane protein</topology>
    </subcellularLocation>
</comment>
<feature type="domain" description="TonB-dependent receptor plug" evidence="2">
    <location>
        <begin position="135"/>
        <end position="240"/>
    </location>
</feature>
<reference evidence="3 4" key="2">
    <citation type="submission" date="2016-06" db="EMBL/GenBank/DDBJ databases">
        <title>Pedobacter psychrophilus sp. nov., isolated from Antarctic fragmentary rock.</title>
        <authorList>
            <person name="Svec P."/>
        </authorList>
    </citation>
    <scope>NUCLEOTIDE SEQUENCE [LARGE SCALE GENOMIC DNA]</scope>
    <source>
        <strain evidence="3 4">CCM 8644</strain>
    </source>
</reference>
<protein>
    <recommendedName>
        <fullName evidence="2">TonB-dependent receptor plug domain-containing protein</fullName>
    </recommendedName>
</protein>
<evidence type="ECO:0000256" key="1">
    <source>
        <dbReference type="PROSITE-ProRule" id="PRU01360"/>
    </source>
</evidence>
<dbReference type="RefSeq" id="WP_068823864.1">
    <property type="nucleotide sequence ID" value="NZ_LWHJ01000033.1"/>
</dbReference>
<evidence type="ECO:0000313" key="4">
    <source>
        <dbReference type="Proteomes" id="UP000078459"/>
    </source>
</evidence>
<sequence length="1029" mass="114331">MIKKIYIFLFAFVFILLEINPQTGYSQNKEQTKKNNKSSAITISSKVVDESGQAIPNATVIVGEGMFKVNTSENGDFKVEASANAVLLIQAFGYQSQSIDLSTQAIPTQISLVKSLLLASDLDIINLPLNKKTTQRELVGAVSKVSGEELEKFPDLSLSNTLQGKLSGLYVRSTSSGLGNNSSELYVRGLSRAGADGALVLVDGIERPLDFINPHEVENVEVLKDALSKIIYGPRAANGVVLITTKRGTPNTRALNVSTEYGMSQATKLPEYLNSFQYVQLYNQARANDGLTPFYTAQQIEGYKNSTGPDDQLYPDVDYYDYFLRNSTPIKKVNLDYTGGGKGNQYALILGYTGAEGFEKIGKSPVQDRINLRGNLDFQISPSFKAFVDASGIVERRVWSSFNQDEVFSALSNYRNNENPIFLTDPQLLSIGSPLGLAYVPPLGGSFLRPSSLYGNLVYGGKTQHNYFYGQTNFGLDLNLDKLVKGFAIKTVFNFDNYQFFQSGRSLSPVTYASQMTKTSLGVDTVIYVNLQKRITANNDTRQAENITRNYGFTSTLSYQTKFDNSDFKGSLTQFYYKNENSGIYQDIENTNSVLNLNYEIKNKIYLDGSVALMGSSKYADANKYNFFPAVGFGWILSDENFLKDVKKLNFFKLKASFGVLGYERGTAFYLYNSRWNDNGTYAFGQPGATIPITRTSLNIIGNPDLKWEKSREVNIGVEGLAFKNRINFEFNYFNTLRYNIVIDPGNQYSALAGQLYPRLNDGETLNSGLEGNINYQTKVGKVDFNIGGNFIYSKNKVISNADVLFTDENLRTVNQPSDVIFGYVAKGLFKSQAEIDAAPIQTLGAYQVGDIAYEDLNNDNVIDGRDRKILGNSFPKMALGLNLNLRYKNFGLYALGTAEYGAERILNNNYYRNNGESNYSVLALDSYSATNTSGKYPKLSTLSQSNNNVNSTFWLQNASFFRLRNVELSYSVGSSSSNATVKNYQFFLRGTNLFALSENKDLDPEVINAGVTNYPIYNTYSFGAAVKF</sequence>
<dbReference type="SUPFAM" id="SSF49464">
    <property type="entry name" value="Carboxypeptidase regulatory domain-like"/>
    <property type="match status" value="1"/>
</dbReference>
<dbReference type="InterPro" id="IPR039426">
    <property type="entry name" value="TonB-dep_rcpt-like"/>
</dbReference>
<dbReference type="InterPro" id="IPR023996">
    <property type="entry name" value="TonB-dep_OMP_SusC/RagA"/>
</dbReference>
<dbReference type="STRING" id="1826909.A5893_16890"/>
<keyword evidence="4" id="KW-1185">Reference proteome</keyword>
<dbReference type="NCBIfam" id="TIGR04056">
    <property type="entry name" value="OMP_RagA_SusC"/>
    <property type="match status" value="1"/>
</dbReference>
<name>A0A179DA59_9SPHI</name>
<dbReference type="GO" id="GO:0009279">
    <property type="term" value="C:cell outer membrane"/>
    <property type="evidence" value="ECO:0007669"/>
    <property type="project" value="UniProtKB-SubCell"/>
</dbReference>
<keyword evidence="1" id="KW-0813">Transport</keyword>
<dbReference type="OrthoDB" id="9768177at2"/>
<keyword evidence="1" id="KW-0998">Cell outer membrane</keyword>
<dbReference type="Pfam" id="PF07715">
    <property type="entry name" value="Plug"/>
    <property type="match status" value="1"/>
</dbReference>
<keyword evidence="1" id="KW-1134">Transmembrane beta strand</keyword>
<dbReference type="InterPro" id="IPR008969">
    <property type="entry name" value="CarboxyPept-like_regulatory"/>
</dbReference>
<dbReference type="PROSITE" id="PS52016">
    <property type="entry name" value="TONB_DEPENDENT_REC_3"/>
    <property type="match status" value="1"/>
</dbReference>
<dbReference type="AlphaFoldDB" id="A0A179DA59"/>
<gene>
    <name evidence="3" type="ORF">A5893_16890</name>
</gene>